<feature type="chain" id="PRO_5045605146" description="Cytochrome c-552/DMSO reductase-like haem-binding domain-containing protein" evidence="7">
    <location>
        <begin position="20"/>
        <end position="347"/>
    </location>
</feature>
<evidence type="ECO:0000313" key="10">
    <source>
        <dbReference type="Proteomes" id="UP000703590"/>
    </source>
</evidence>
<evidence type="ECO:0000256" key="3">
    <source>
        <dbReference type="ARBA" id="ARBA00022723"/>
    </source>
</evidence>
<evidence type="ECO:0000256" key="6">
    <source>
        <dbReference type="SAM" id="MobiDB-lite"/>
    </source>
</evidence>
<name>A0ABS2WTN7_9BACT</name>
<dbReference type="Proteomes" id="UP000703590">
    <property type="component" value="Unassembled WGS sequence"/>
</dbReference>
<evidence type="ECO:0000259" key="8">
    <source>
        <dbReference type="SMART" id="SM00887"/>
    </source>
</evidence>
<evidence type="ECO:0000313" key="9">
    <source>
        <dbReference type="EMBL" id="MBN2965026.1"/>
    </source>
</evidence>
<keyword evidence="1" id="KW-0813">Transport</keyword>
<sequence length="347" mass="38603">MKKISCVLASALLAGSALYGGTGLTLESAKVKGVASLDAGDAAWASAKPIQIVVDQLPYQSEKYTGIKNTTVKMQSVYDSEYVYFKIEYADPTKSLERYPWEKQPDGTWKQLKNPDQFGKENTYYEDRVAMYWDISARGFERRGCAVACHMAENGKINGVDAGKTAGRKFTRAEGQLIDMWHSKGVRTDSVGQVDDQFVNHVADPSVNRNWGRNGDERTGGGYKDNINKEKTAPMYISSKAQPDLFWIHDADKAPFVDTFKAGDRIPAMVVSPFEGSRGDISINSTWENGVWTYVMKRALVTKHPKSAEQDVQFSDLGKAYPFAVAVFDNSQINHVYHEGSISLTFK</sequence>
<keyword evidence="2" id="KW-0349">Heme</keyword>
<dbReference type="RefSeq" id="WP_205459573.1">
    <property type="nucleotide sequence ID" value="NZ_JAFHKK010000022.1"/>
</dbReference>
<organism evidence="9 10">
    <name type="scientific">Sulfurospirillum tamanense</name>
    <dbReference type="NCBI Taxonomy" id="2813362"/>
    <lineage>
        <taxon>Bacteria</taxon>
        <taxon>Pseudomonadati</taxon>
        <taxon>Campylobacterota</taxon>
        <taxon>Epsilonproteobacteria</taxon>
        <taxon>Campylobacterales</taxon>
        <taxon>Sulfurospirillaceae</taxon>
        <taxon>Sulfurospirillum</taxon>
    </lineage>
</organism>
<proteinExistence type="predicted"/>
<evidence type="ECO:0000256" key="7">
    <source>
        <dbReference type="SAM" id="SignalP"/>
    </source>
</evidence>
<accession>A0ABS2WTN7</accession>
<evidence type="ECO:0000256" key="4">
    <source>
        <dbReference type="ARBA" id="ARBA00022982"/>
    </source>
</evidence>
<protein>
    <recommendedName>
        <fullName evidence="8">Cytochrome c-552/DMSO reductase-like haem-binding domain-containing protein</fullName>
    </recommendedName>
</protein>
<evidence type="ECO:0000256" key="5">
    <source>
        <dbReference type="ARBA" id="ARBA00023004"/>
    </source>
</evidence>
<reference evidence="9" key="2">
    <citation type="submission" date="2021-02" db="EMBL/GenBank/DDBJ databases">
        <authorList>
            <person name="Merkel A.Y."/>
        </authorList>
    </citation>
    <scope>NUCLEOTIDE SEQUENCE</scope>
    <source>
        <strain evidence="9">T05b</strain>
    </source>
</reference>
<feature type="region of interest" description="Disordered" evidence="6">
    <location>
        <begin position="205"/>
        <end position="226"/>
    </location>
</feature>
<feature type="domain" description="Cytochrome c-552/DMSO reductase-like haem-binding" evidence="8">
    <location>
        <begin position="41"/>
        <end position="340"/>
    </location>
</feature>
<reference evidence="9" key="1">
    <citation type="submission" date="2021-02" db="EMBL/GenBank/DDBJ databases">
        <title>Sulfurospirillum tamanensis sp. nov.</title>
        <authorList>
            <person name="Frolova A."/>
            <person name="Merkel A."/>
            <person name="Slobodkin A."/>
        </authorList>
    </citation>
    <scope>NUCLEOTIDE SEQUENCE</scope>
    <source>
        <strain evidence="9">T05b</strain>
    </source>
</reference>
<evidence type="ECO:0000256" key="2">
    <source>
        <dbReference type="ARBA" id="ARBA00022617"/>
    </source>
</evidence>
<feature type="signal peptide" evidence="7">
    <location>
        <begin position="1"/>
        <end position="19"/>
    </location>
</feature>
<keyword evidence="7" id="KW-0732">Signal</keyword>
<comment type="caution">
    <text evidence="9">The sequence shown here is derived from an EMBL/GenBank/DDBJ whole genome shotgun (WGS) entry which is preliminary data.</text>
</comment>
<dbReference type="SUPFAM" id="SSF49344">
    <property type="entry name" value="CBD9-like"/>
    <property type="match status" value="1"/>
</dbReference>
<dbReference type="InterPro" id="IPR019020">
    <property type="entry name" value="Cyt-c552/DMSO_Rdtase_haem-bd"/>
</dbReference>
<dbReference type="EMBL" id="JAFHKK010000022">
    <property type="protein sequence ID" value="MBN2965026.1"/>
    <property type="molecule type" value="Genomic_DNA"/>
</dbReference>
<dbReference type="CDD" id="cd09625">
    <property type="entry name" value="DOMON_like_cytochrome"/>
    <property type="match status" value="1"/>
</dbReference>
<keyword evidence="4" id="KW-0249">Electron transport</keyword>
<gene>
    <name evidence="9" type="ORF">JWV37_09560</name>
</gene>
<dbReference type="SMART" id="SM00887">
    <property type="entry name" value="EB_dh"/>
    <property type="match status" value="1"/>
</dbReference>
<keyword evidence="10" id="KW-1185">Reference proteome</keyword>
<keyword evidence="3" id="KW-0479">Metal-binding</keyword>
<dbReference type="Pfam" id="PF09459">
    <property type="entry name" value="EB_dh"/>
    <property type="match status" value="1"/>
</dbReference>
<keyword evidence="5" id="KW-0408">Iron</keyword>
<evidence type="ECO:0000256" key="1">
    <source>
        <dbReference type="ARBA" id="ARBA00022448"/>
    </source>
</evidence>
<dbReference type="Gene3D" id="2.60.40.1190">
    <property type="match status" value="1"/>
</dbReference>